<sequence>MNRPQFELSVILPTFNESENIIPLIEAISKNLREINYEIIICDDNSPDGTGRPGATSSPLWIRILTITLTNSHKCTG</sequence>
<dbReference type="GO" id="GO:0035269">
    <property type="term" value="P:protein O-linked glycosylation via mannose"/>
    <property type="evidence" value="ECO:0007669"/>
    <property type="project" value="TreeGrafter"/>
</dbReference>
<dbReference type="GO" id="GO:0006488">
    <property type="term" value="P:dolichol-linked oligosaccharide biosynthetic process"/>
    <property type="evidence" value="ECO:0007669"/>
    <property type="project" value="TreeGrafter"/>
</dbReference>
<dbReference type="Gene3D" id="3.90.550.10">
    <property type="entry name" value="Spore Coat Polysaccharide Biosynthesis Protein SpsA, Chain A"/>
    <property type="match status" value="1"/>
</dbReference>
<dbReference type="InterPro" id="IPR039528">
    <property type="entry name" value="DPM1-like"/>
</dbReference>
<evidence type="ECO:0000256" key="2">
    <source>
        <dbReference type="ARBA" id="ARBA00022676"/>
    </source>
</evidence>
<organism evidence="5 6">
    <name type="scientific">Candidatus Gottesmanbacteria bacterium GW2011_GWA2_44_17</name>
    <dbReference type="NCBI Taxonomy" id="1618444"/>
    <lineage>
        <taxon>Bacteria</taxon>
        <taxon>Candidatus Gottesmaniibacteriota</taxon>
    </lineage>
</organism>
<dbReference type="PANTHER" id="PTHR43398">
    <property type="entry name" value="DOLICHOL-PHOSPHATE MANNOSYLTRANSFERASE SUBUNIT 1"/>
    <property type="match status" value="1"/>
</dbReference>
<dbReference type="EMBL" id="LCIB01000006">
    <property type="protein sequence ID" value="KKT47540.1"/>
    <property type="molecule type" value="Genomic_DNA"/>
</dbReference>
<comment type="similarity">
    <text evidence="1">Belongs to the glycosyltransferase 2 family.</text>
</comment>
<dbReference type="GO" id="GO:0004582">
    <property type="term" value="F:dolichyl-phosphate beta-D-mannosyltransferase activity"/>
    <property type="evidence" value="ECO:0007669"/>
    <property type="project" value="InterPro"/>
</dbReference>
<dbReference type="InterPro" id="IPR029044">
    <property type="entry name" value="Nucleotide-diphossugar_trans"/>
</dbReference>
<protein>
    <submittedName>
        <fullName evidence="5">Dolichol-phosphate mannosyltransferase-like protein</fullName>
    </submittedName>
</protein>
<dbReference type="AlphaFoldDB" id="A0A0G1HKU0"/>
<proteinExistence type="inferred from homology"/>
<keyword evidence="2 5" id="KW-0328">Glycosyltransferase</keyword>
<dbReference type="Proteomes" id="UP000034063">
    <property type="component" value="Unassembled WGS sequence"/>
</dbReference>
<name>A0A0G1HKU0_9BACT</name>
<evidence type="ECO:0000256" key="1">
    <source>
        <dbReference type="ARBA" id="ARBA00006739"/>
    </source>
</evidence>
<gene>
    <name evidence="5" type="ORF">UW37_C0006G0003</name>
</gene>
<dbReference type="Pfam" id="PF00535">
    <property type="entry name" value="Glycos_transf_2"/>
    <property type="match status" value="1"/>
</dbReference>
<accession>A0A0G1HKU0</accession>
<dbReference type="PANTHER" id="PTHR43398:SF1">
    <property type="entry name" value="DOLICHOL-PHOSPHATE MANNOSYLTRANSFERASE SUBUNIT 1"/>
    <property type="match status" value="1"/>
</dbReference>
<keyword evidence="3 5" id="KW-0808">Transferase</keyword>
<evidence type="ECO:0000259" key="4">
    <source>
        <dbReference type="Pfam" id="PF00535"/>
    </source>
</evidence>
<dbReference type="SUPFAM" id="SSF53448">
    <property type="entry name" value="Nucleotide-diphospho-sugar transferases"/>
    <property type="match status" value="1"/>
</dbReference>
<evidence type="ECO:0000256" key="3">
    <source>
        <dbReference type="ARBA" id="ARBA00022679"/>
    </source>
</evidence>
<dbReference type="GO" id="GO:0016020">
    <property type="term" value="C:membrane"/>
    <property type="evidence" value="ECO:0007669"/>
    <property type="project" value="GOC"/>
</dbReference>
<dbReference type="GO" id="GO:0006506">
    <property type="term" value="P:GPI anchor biosynthetic process"/>
    <property type="evidence" value="ECO:0007669"/>
    <property type="project" value="TreeGrafter"/>
</dbReference>
<comment type="caution">
    <text evidence="5">The sequence shown here is derived from an EMBL/GenBank/DDBJ whole genome shotgun (WGS) entry which is preliminary data.</text>
</comment>
<feature type="domain" description="Glycosyltransferase 2-like" evidence="4">
    <location>
        <begin position="9"/>
        <end position="53"/>
    </location>
</feature>
<evidence type="ECO:0000313" key="6">
    <source>
        <dbReference type="Proteomes" id="UP000034063"/>
    </source>
</evidence>
<dbReference type="InterPro" id="IPR001173">
    <property type="entry name" value="Glyco_trans_2-like"/>
</dbReference>
<reference evidence="5 6" key="1">
    <citation type="journal article" date="2015" name="Nature">
        <title>rRNA introns, odd ribosomes, and small enigmatic genomes across a large radiation of phyla.</title>
        <authorList>
            <person name="Brown C.T."/>
            <person name="Hug L.A."/>
            <person name="Thomas B.C."/>
            <person name="Sharon I."/>
            <person name="Castelle C.J."/>
            <person name="Singh A."/>
            <person name="Wilkins M.J."/>
            <person name="Williams K.H."/>
            <person name="Banfield J.F."/>
        </authorList>
    </citation>
    <scope>NUCLEOTIDE SEQUENCE [LARGE SCALE GENOMIC DNA]</scope>
</reference>
<evidence type="ECO:0000313" key="5">
    <source>
        <dbReference type="EMBL" id="KKT47540.1"/>
    </source>
</evidence>